<gene>
    <name evidence="3" type="primary">NIT2</name>
    <name evidence="3" type="ORF">TWF703_008340</name>
</gene>
<dbReference type="Pfam" id="PF00795">
    <property type="entry name" value="CN_hydrolase"/>
    <property type="match status" value="1"/>
</dbReference>
<keyword evidence="1 3" id="KW-0378">Hydrolase</keyword>
<dbReference type="InterPro" id="IPR003010">
    <property type="entry name" value="C-N_Hydrolase"/>
</dbReference>
<evidence type="ECO:0000256" key="1">
    <source>
        <dbReference type="ARBA" id="ARBA00022801"/>
    </source>
</evidence>
<dbReference type="PROSITE" id="PS01227">
    <property type="entry name" value="UPF0012"/>
    <property type="match status" value="1"/>
</dbReference>
<dbReference type="SUPFAM" id="SSF56317">
    <property type="entry name" value="Carbon-nitrogen hydrolase"/>
    <property type="match status" value="1"/>
</dbReference>
<protein>
    <submittedName>
        <fullName evidence="3">Carbon-nitrogen hydrolase</fullName>
    </submittedName>
</protein>
<accession>A0A7C8JWS5</accession>
<dbReference type="PROSITE" id="PS50263">
    <property type="entry name" value="CN_HYDROLASE"/>
    <property type="match status" value="1"/>
</dbReference>
<proteinExistence type="predicted"/>
<dbReference type="Proteomes" id="UP000480548">
    <property type="component" value="Unassembled WGS sequence"/>
</dbReference>
<comment type="caution">
    <text evidence="3">The sequence shown here is derived from an EMBL/GenBank/DDBJ whole genome shotgun (WGS) entry which is preliminary data.</text>
</comment>
<dbReference type="InterPro" id="IPR001110">
    <property type="entry name" value="UPF0012_CS"/>
</dbReference>
<evidence type="ECO:0000313" key="3">
    <source>
        <dbReference type="EMBL" id="KAF3130174.1"/>
    </source>
</evidence>
<feature type="domain" description="CN hydrolase" evidence="2">
    <location>
        <begin position="258"/>
        <end position="522"/>
    </location>
</feature>
<evidence type="ECO:0000259" key="2">
    <source>
        <dbReference type="PROSITE" id="PS50263"/>
    </source>
</evidence>
<dbReference type="CDD" id="cd07572">
    <property type="entry name" value="nit"/>
    <property type="match status" value="1"/>
</dbReference>
<dbReference type="PANTHER" id="PTHR23088">
    <property type="entry name" value="NITRILASE-RELATED"/>
    <property type="match status" value="1"/>
</dbReference>
<dbReference type="PANTHER" id="PTHR23088:SF27">
    <property type="entry name" value="DEAMINATED GLUTATHIONE AMIDASE"/>
    <property type="match status" value="1"/>
</dbReference>
<dbReference type="InterPro" id="IPR045254">
    <property type="entry name" value="Nit1/2_C-N_Hydrolase"/>
</dbReference>
<dbReference type="InterPro" id="IPR036526">
    <property type="entry name" value="C-N_Hydrolase_sf"/>
</dbReference>
<evidence type="ECO:0000313" key="4">
    <source>
        <dbReference type="Proteomes" id="UP000480548"/>
    </source>
</evidence>
<reference evidence="3 4" key="1">
    <citation type="submission" date="2019-06" db="EMBL/GenBank/DDBJ databases">
        <authorList>
            <person name="Palmer J.M."/>
        </authorList>
    </citation>
    <scope>NUCLEOTIDE SEQUENCE [LARGE SCALE GENOMIC DNA]</scope>
    <source>
        <strain evidence="3 4">TWF703</strain>
    </source>
</reference>
<sequence>MALSSRFTVSFRKVPFQTRRHLFQIPCRKAPGSNIYHTSILHKLDWAPTSLNKTFGRLPGSRGFNTQTSSMVPEAVYHFFLLDKIEREFFRLYITRTGFIKALLSPSVSSYLDDFFQRHEIKEVRRLSAETLVRFLKTRQDYYDLREFEDYPPSSIQKAYDCSFYTRDKLSPNSNLLFEEDLMSAECQSEHEYTAPERELPPNPDAPSLKTLICPLTSLLTDRDITSAGASNEFLQRNLFPFVDKHREKVWGNYPEYWELLTGQFRAVASLTRNLESCRNIITKTVAAGAKILFLPEASDYIPISASESLKLVRPIETSEFVLGLQESAKQHKLPICVGIHEPVAGGEKVKNTCIYIDEDGVVRQRYQKLHMFDVELVSGVVLTESRSVEPGKSITPPFDTPIGKLGMLICYDLRFPEISLQHRRLGAQIISYPSAFTLPTGNAGHWHTLLRARAIETQSYVIAPALVGVSNSKRKSYGHSIIVDPWGKVLGECKGVDTENAEDPGEDADGEEDICVGEIDLGVLERVRKEMLLLRRTDVYGEV</sequence>
<dbReference type="EMBL" id="WIQZ01000056">
    <property type="protein sequence ID" value="KAF3130174.1"/>
    <property type="molecule type" value="Genomic_DNA"/>
</dbReference>
<name>A0A7C8JWS5_ORBOL</name>
<dbReference type="AlphaFoldDB" id="A0A7C8JWS5"/>
<organism evidence="3 4">
    <name type="scientific">Orbilia oligospora</name>
    <name type="common">Nematode-trapping fungus</name>
    <name type="synonym">Arthrobotrys oligospora</name>
    <dbReference type="NCBI Taxonomy" id="2813651"/>
    <lineage>
        <taxon>Eukaryota</taxon>
        <taxon>Fungi</taxon>
        <taxon>Dikarya</taxon>
        <taxon>Ascomycota</taxon>
        <taxon>Pezizomycotina</taxon>
        <taxon>Orbiliomycetes</taxon>
        <taxon>Orbiliales</taxon>
        <taxon>Orbiliaceae</taxon>
        <taxon>Orbilia</taxon>
    </lineage>
</organism>
<dbReference type="GO" id="GO:0016811">
    <property type="term" value="F:hydrolase activity, acting on carbon-nitrogen (but not peptide) bonds, in linear amides"/>
    <property type="evidence" value="ECO:0007669"/>
    <property type="project" value="InterPro"/>
</dbReference>
<dbReference type="Gene3D" id="3.60.110.10">
    <property type="entry name" value="Carbon-nitrogen hydrolase"/>
    <property type="match status" value="1"/>
</dbReference>